<dbReference type="OrthoDB" id="434525at2759"/>
<dbReference type="Gene3D" id="3.30.200.20">
    <property type="entry name" value="Phosphorylase Kinase, domain 1"/>
    <property type="match status" value="1"/>
</dbReference>
<dbReference type="FunFam" id="1.10.510.10:FF:000571">
    <property type="entry name" value="Maternal embryonic leucine zipper kinase"/>
    <property type="match status" value="1"/>
</dbReference>
<dbReference type="SUPFAM" id="SSF49452">
    <property type="entry name" value="Starch-binding domain-like"/>
    <property type="match status" value="1"/>
</dbReference>
<dbReference type="InterPro" id="IPR011009">
    <property type="entry name" value="Kinase-like_dom_sf"/>
</dbReference>
<evidence type="ECO:0000256" key="6">
    <source>
        <dbReference type="ARBA" id="ARBA00022777"/>
    </source>
</evidence>
<dbReference type="SUPFAM" id="SSF56112">
    <property type="entry name" value="Protein kinase-like (PK-like)"/>
    <property type="match status" value="1"/>
</dbReference>
<dbReference type="GO" id="GO:0016887">
    <property type="term" value="F:ATP hydrolysis activity"/>
    <property type="evidence" value="ECO:0007669"/>
    <property type="project" value="InterPro"/>
</dbReference>
<keyword evidence="16" id="KW-1185">Reference proteome</keyword>
<evidence type="ECO:0000256" key="8">
    <source>
        <dbReference type="ARBA" id="ARBA00022840"/>
    </source>
</evidence>
<keyword evidence="11" id="KW-0175">Coiled coil</keyword>
<dbReference type="InterPro" id="IPR008271">
    <property type="entry name" value="Ser/Thr_kinase_AS"/>
</dbReference>
<dbReference type="GO" id="GO:2001070">
    <property type="term" value="F:starch binding"/>
    <property type="evidence" value="ECO:0007669"/>
    <property type="project" value="InterPro"/>
</dbReference>
<evidence type="ECO:0000256" key="1">
    <source>
        <dbReference type="ARBA" id="ARBA00001946"/>
    </source>
</evidence>
<organism evidence="15 16">
    <name type="scientific">Symbiodinium pilosum</name>
    <name type="common">Dinoflagellate</name>
    <dbReference type="NCBI Taxonomy" id="2952"/>
    <lineage>
        <taxon>Eukaryota</taxon>
        <taxon>Sar</taxon>
        <taxon>Alveolata</taxon>
        <taxon>Dinophyceae</taxon>
        <taxon>Suessiales</taxon>
        <taxon>Symbiodiniaceae</taxon>
        <taxon>Symbiodinium</taxon>
    </lineage>
</organism>
<dbReference type="PROSITE" id="PS00108">
    <property type="entry name" value="PROTEIN_KINASE_ST"/>
    <property type="match status" value="1"/>
</dbReference>
<dbReference type="Gene3D" id="1.10.510.10">
    <property type="entry name" value="Transferase(Phosphotransferase) domain 1"/>
    <property type="match status" value="1"/>
</dbReference>
<evidence type="ECO:0000256" key="7">
    <source>
        <dbReference type="ARBA" id="ARBA00022837"/>
    </source>
</evidence>
<keyword evidence="6" id="KW-0418">Kinase</keyword>
<evidence type="ECO:0000256" key="4">
    <source>
        <dbReference type="ARBA" id="ARBA00022679"/>
    </source>
</evidence>
<dbReference type="GO" id="GO:0005509">
    <property type="term" value="F:calcium ion binding"/>
    <property type="evidence" value="ECO:0007669"/>
    <property type="project" value="InterPro"/>
</dbReference>
<dbReference type="InterPro" id="IPR032781">
    <property type="entry name" value="ABC_tran_Xtn"/>
</dbReference>
<dbReference type="InterPro" id="IPR027417">
    <property type="entry name" value="P-loop_NTPase"/>
</dbReference>
<feature type="binding site" evidence="10">
    <location>
        <position position="460"/>
    </location>
    <ligand>
        <name>ATP</name>
        <dbReference type="ChEBI" id="CHEBI:30616"/>
    </ligand>
</feature>
<evidence type="ECO:0000256" key="11">
    <source>
        <dbReference type="SAM" id="Coils"/>
    </source>
</evidence>
<evidence type="ECO:0000256" key="12">
    <source>
        <dbReference type="SAM" id="MobiDB-lite"/>
    </source>
</evidence>
<dbReference type="Pfam" id="PF00005">
    <property type="entry name" value="ABC_tran"/>
    <property type="match status" value="1"/>
</dbReference>
<evidence type="ECO:0000313" key="16">
    <source>
        <dbReference type="Proteomes" id="UP000649617"/>
    </source>
</evidence>
<dbReference type="Gene3D" id="2.60.40.10">
    <property type="entry name" value="Immunoglobulins"/>
    <property type="match status" value="1"/>
</dbReference>
<dbReference type="PROSITE" id="PS00018">
    <property type="entry name" value="EF_HAND_1"/>
    <property type="match status" value="1"/>
</dbReference>
<dbReference type="Gene3D" id="1.10.238.10">
    <property type="entry name" value="EF-hand"/>
    <property type="match status" value="2"/>
</dbReference>
<evidence type="ECO:0000256" key="10">
    <source>
        <dbReference type="PROSITE-ProRule" id="PRU10141"/>
    </source>
</evidence>
<feature type="region of interest" description="Disordered" evidence="12">
    <location>
        <begin position="199"/>
        <end position="222"/>
    </location>
</feature>
<evidence type="ECO:0000256" key="2">
    <source>
        <dbReference type="ARBA" id="ARBA00011245"/>
    </source>
</evidence>
<feature type="region of interest" description="Disordered" evidence="12">
    <location>
        <begin position="920"/>
        <end position="1005"/>
    </location>
</feature>
<keyword evidence="7" id="KW-0106">Calcium</keyword>
<dbReference type="PROSITE" id="PS50011">
    <property type="entry name" value="PROTEIN_KINASE_DOM"/>
    <property type="match status" value="1"/>
</dbReference>
<dbReference type="AlphaFoldDB" id="A0A812TA54"/>
<keyword evidence="5 10" id="KW-0547">Nucleotide-binding</keyword>
<dbReference type="InterPro" id="IPR003439">
    <property type="entry name" value="ABC_transporter-like_ATP-bd"/>
</dbReference>
<dbReference type="InterPro" id="IPR002048">
    <property type="entry name" value="EF_hand_dom"/>
</dbReference>
<dbReference type="Pfam" id="PF12848">
    <property type="entry name" value="ABC_tran_Xtn"/>
    <property type="match status" value="1"/>
</dbReference>
<accession>A0A812TA54</accession>
<dbReference type="SMART" id="SM01065">
    <property type="entry name" value="CBM_2"/>
    <property type="match status" value="1"/>
</dbReference>
<evidence type="ECO:0000313" key="15">
    <source>
        <dbReference type="EMBL" id="CAE7513445.1"/>
    </source>
</evidence>
<gene>
    <name evidence="15" type="primary">CPK10</name>
    <name evidence="15" type="ORF">SPIL2461_LOCUS13378</name>
</gene>
<feature type="domain" description="Protein kinase" evidence="13">
    <location>
        <begin position="430"/>
        <end position="684"/>
    </location>
</feature>
<dbReference type="PROSITE" id="PS00107">
    <property type="entry name" value="PROTEIN_KINASE_ATP"/>
    <property type="match status" value="1"/>
</dbReference>
<proteinExistence type="inferred from homology"/>
<dbReference type="Pfam" id="PF00686">
    <property type="entry name" value="CBM_20"/>
    <property type="match status" value="1"/>
</dbReference>
<dbReference type="PANTHER" id="PTHR24349">
    <property type="entry name" value="SERINE/THREONINE-PROTEIN KINASE"/>
    <property type="match status" value="1"/>
</dbReference>
<dbReference type="EMBL" id="CAJNIZ010029102">
    <property type="protein sequence ID" value="CAE7513445.1"/>
    <property type="molecule type" value="Genomic_DNA"/>
</dbReference>
<comment type="caution">
    <text evidence="15">The sequence shown here is derived from an EMBL/GenBank/DDBJ whole genome shotgun (WGS) entry which is preliminary data.</text>
</comment>
<feature type="coiled-coil region" evidence="11">
    <location>
        <begin position="133"/>
        <end position="194"/>
    </location>
</feature>
<keyword evidence="4" id="KW-0808">Transferase</keyword>
<feature type="compositionally biased region" description="Basic and acidic residues" evidence="12">
    <location>
        <begin position="979"/>
        <end position="1005"/>
    </location>
</feature>
<keyword evidence="8 10" id="KW-0067">ATP-binding</keyword>
<dbReference type="InterPro" id="IPR017441">
    <property type="entry name" value="Protein_kinase_ATP_BS"/>
</dbReference>
<evidence type="ECO:0000256" key="9">
    <source>
        <dbReference type="ARBA" id="ARBA00024334"/>
    </source>
</evidence>
<dbReference type="PROSITE" id="PS50222">
    <property type="entry name" value="EF_HAND_2"/>
    <property type="match status" value="1"/>
</dbReference>
<dbReference type="GO" id="GO:0004674">
    <property type="term" value="F:protein serine/threonine kinase activity"/>
    <property type="evidence" value="ECO:0007669"/>
    <property type="project" value="UniProtKB-KW"/>
</dbReference>
<dbReference type="Proteomes" id="UP000649617">
    <property type="component" value="Unassembled WGS sequence"/>
</dbReference>
<dbReference type="InterPro" id="IPR002044">
    <property type="entry name" value="CBM20"/>
</dbReference>
<dbReference type="Gene3D" id="3.40.50.300">
    <property type="entry name" value="P-loop containing nucleotide triphosphate hydrolases"/>
    <property type="match status" value="1"/>
</dbReference>
<dbReference type="InterPro" id="IPR018247">
    <property type="entry name" value="EF_Hand_1_Ca_BS"/>
</dbReference>
<evidence type="ECO:0000259" key="13">
    <source>
        <dbReference type="PROSITE" id="PS50011"/>
    </source>
</evidence>
<dbReference type="InterPro" id="IPR013783">
    <property type="entry name" value="Ig-like_fold"/>
</dbReference>
<dbReference type="InterPro" id="IPR000719">
    <property type="entry name" value="Prot_kinase_dom"/>
</dbReference>
<dbReference type="InterPro" id="IPR013784">
    <property type="entry name" value="Carb-bd-like_fold"/>
</dbReference>
<comment type="cofactor">
    <cofactor evidence="1">
        <name>Mg(2+)</name>
        <dbReference type="ChEBI" id="CHEBI:18420"/>
    </cofactor>
</comment>
<keyword evidence="3" id="KW-0723">Serine/threonine-protein kinase</keyword>
<protein>
    <submittedName>
        <fullName evidence="15">CPK10 protein</fullName>
    </submittedName>
</protein>
<dbReference type="GO" id="GO:0005524">
    <property type="term" value="F:ATP binding"/>
    <property type="evidence" value="ECO:0007669"/>
    <property type="project" value="UniProtKB-UniRule"/>
</dbReference>
<comment type="similarity">
    <text evidence="9">Belongs to the protein kinase superfamily. Ser/Thr protein kinase family. CDPK subfamily.</text>
</comment>
<dbReference type="InterPro" id="IPR011992">
    <property type="entry name" value="EF-hand-dom_pair"/>
</dbReference>
<comment type="subunit">
    <text evidence="2">Monomer.</text>
</comment>
<dbReference type="InterPro" id="IPR050205">
    <property type="entry name" value="CDPK_Ser/Thr_kinases"/>
</dbReference>
<sequence>MLVWQAVGRFEAAGGRSMQSKIEDVLTGLGFSRADFGKSCSELSGGWQMRVALARALLREPELLLLDEPTNHMDASAKNWLATYLAAGLPETSTLLLVTHDRSLLEEMHCSQVYEIAEKRILRYDVSGIEEWEKSREERLARLQKEMLKIERNIAADEDYVRRFGAKSSHAAQAQARKKRIAKAEIQLEDLRAQTRGLPSASVLNGKNSEEDGEDERQGLLPLSGPGKVKFKLPEWPLSGSPPLDRKLLTLKEAEIRYNDGEPVLNVEDLLADALVVAICGSEPLAWDAAQAQPLDPKDYPTWRVHVTAPQKDVEFKYLIVKEGEAPRQLVRWEGDFPNRKVHRDSDVGKLVLRHRFGDATYECKELVQASGSLLAGGYADAPTLPIAKRDEEEAEPDDSVLGGIAVDPALRLARMVRSYSGTTFSMKYDVKGTVLGTGMSGGVVVGVNKETGVEVAIKKLTLHSNVNLEHVKSEVQHQLSLDHPNICRLLEVYEEPDRLLLVMEKLNGPDLFDCLSKKSRYTEKDAKEVVRQILSAVAYCHRNGVCHRDLKLENFCLEDKSENARIKMIDFGLSSSFDESLPMTDSCGTLYYVAPEVLRGKYNQQCDMWSLGVLTYVLLDGRAPFMGRDDRRTYRLILEGQYSFPESRWSRISDDAKDFVSKLLQVDPTVRMTAEKALVHSWLTSKDPQDEDGAAPGPALDADVLDGLKAFTRGNAAKRAMLRAMAPSASVDEVSRWADQFEAFDKQGTGNVKVSDLVQRLVTRGLASASEAEEISNSLKTLADSSQEISYSAFLAACLCAHHSNMEEKHLKELFSKLDKDKDDRVSVEEVGKALGGVVNVEALEAEMCGRALSFADFQWLLQRPLAPSSMAGLRQLLGTFKNLGLAKSWRVDTVAAKAAKDGDDAQFVAARRENAAWRQWHRQRARGEVPNDAPGAESHPAESQLDKSKAMSPKKLLLETGPLPVPGSKAPSSRGEITPRDDPLPDAQDAKDGLKEVPDAADREELKAQWAVATVEAKDGDMDAARRENRAWRMMNMERANAGQSPESDPASGS</sequence>
<dbReference type="Pfam" id="PF00069">
    <property type="entry name" value="Pkinase"/>
    <property type="match status" value="1"/>
</dbReference>
<dbReference type="CDD" id="cd05117">
    <property type="entry name" value="STKc_CAMK"/>
    <property type="match status" value="1"/>
</dbReference>
<evidence type="ECO:0000256" key="3">
    <source>
        <dbReference type="ARBA" id="ARBA00022527"/>
    </source>
</evidence>
<evidence type="ECO:0000259" key="14">
    <source>
        <dbReference type="PROSITE" id="PS50222"/>
    </source>
</evidence>
<name>A0A812TA54_SYMPI</name>
<dbReference type="SMART" id="SM00220">
    <property type="entry name" value="S_TKc"/>
    <property type="match status" value="1"/>
</dbReference>
<dbReference type="SUPFAM" id="SSF52540">
    <property type="entry name" value="P-loop containing nucleoside triphosphate hydrolases"/>
    <property type="match status" value="1"/>
</dbReference>
<feature type="domain" description="EF-hand" evidence="14">
    <location>
        <begin position="807"/>
        <end position="842"/>
    </location>
</feature>
<evidence type="ECO:0000256" key="5">
    <source>
        <dbReference type="ARBA" id="ARBA00022741"/>
    </source>
</evidence>
<dbReference type="SUPFAM" id="SSF47473">
    <property type="entry name" value="EF-hand"/>
    <property type="match status" value="1"/>
</dbReference>
<reference evidence="15" key="1">
    <citation type="submission" date="2021-02" db="EMBL/GenBank/DDBJ databases">
        <authorList>
            <person name="Dougan E. K."/>
            <person name="Rhodes N."/>
            <person name="Thang M."/>
            <person name="Chan C."/>
        </authorList>
    </citation>
    <scope>NUCLEOTIDE SEQUENCE</scope>
</reference>